<organism evidence="2 3">
    <name type="scientific">Dreissena polymorpha</name>
    <name type="common">Zebra mussel</name>
    <name type="synonym">Mytilus polymorpha</name>
    <dbReference type="NCBI Taxonomy" id="45954"/>
    <lineage>
        <taxon>Eukaryota</taxon>
        <taxon>Metazoa</taxon>
        <taxon>Spiralia</taxon>
        <taxon>Lophotrochozoa</taxon>
        <taxon>Mollusca</taxon>
        <taxon>Bivalvia</taxon>
        <taxon>Autobranchia</taxon>
        <taxon>Heteroconchia</taxon>
        <taxon>Euheterodonta</taxon>
        <taxon>Imparidentia</taxon>
        <taxon>Neoheterodontei</taxon>
        <taxon>Myida</taxon>
        <taxon>Dreissenoidea</taxon>
        <taxon>Dreissenidae</taxon>
        <taxon>Dreissena</taxon>
    </lineage>
</organism>
<evidence type="ECO:0000313" key="2">
    <source>
        <dbReference type="EMBL" id="KAH3863186.1"/>
    </source>
</evidence>
<accession>A0A9D4LUN3</accession>
<keyword evidence="3" id="KW-1185">Reference proteome</keyword>
<dbReference type="EMBL" id="JAIWYP010000002">
    <property type="protein sequence ID" value="KAH3863186.1"/>
    <property type="molecule type" value="Genomic_DNA"/>
</dbReference>
<keyword evidence="1" id="KW-0732">Signal</keyword>
<sequence length="184" mass="20502">MNMITSALLLAVVLPLNDGGVMKVVPKPVLINCMSQVHSPTFKDRLHFRTNAEDQTTIWLFDGEELKIKFDLPSQASLEVMDVRYSNDGDHDVCSVGLDGRELGQFKTSSYYGWGDLWNNFKSSGPIGGQQFLEAGSHSLSLTMLASDEYGVEVDYIRISVQGSKVENLQNEHFMCVHNPGEQE</sequence>
<protein>
    <submittedName>
        <fullName evidence="2">Uncharacterized protein</fullName>
    </submittedName>
</protein>
<comment type="caution">
    <text evidence="2">The sequence shown here is derived from an EMBL/GenBank/DDBJ whole genome shotgun (WGS) entry which is preliminary data.</text>
</comment>
<dbReference type="Proteomes" id="UP000828390">
    <property type="component" value="Unassembled WGS sequence"/>
</dbReference>
<evidence type="ECO:0000256" key="1">
    <source>
        <dbReference type="SAM" id="SignalP"/>
    </source>
</evidence>
<dbReference type="Gene3D" id="2.60.120.260">
    <property type="entry name" value="Galactose-binding domain-like"/>
    <property type="match status" value="1"/>
</dbReference>
<name>A0A9D4LUN3_DREPO</name>
<gene>
    <name evidence="2" type="ORF">DPMN_026166</name>
</gene>
<reference evidence="2" key="2">
    <citation type="submission" date="2020-11" db="EMBL/GenBank/DDBJ databases">
        <authorList>
            <person name="McCartney M.A."/>
            <person name="Auch B."/>
            <person name="Kono T."/>
            <person name="Mallez S."/>
            <person name="Becker A."/>
            <person name="Gohl D.M."/>
            <person name="Silverstein K.A.T."/>
            <person name="Koren S."/>
            <person name="Bechman K.B."/>
            <person name="Herman A."/>
            <person name="Abrahante J.E."/>
            <person name="Garbe J."/>
        </authorList>
    </citation>
    <scope>NUCLEOTIDE SEQUENCE</scope>
    <source>
        <strain evidence="2">Duluth1</strain>
        <tissue evidence="2">Whole animal</tissue>
    </source>
</reference>
<evidence type="ECO:0000313" key="3">
    <source>
        <dbReference type="Proteomes" id="UP000828390"/>
    </source>
</evidence>
<dbReference type="AlphaFoldDB" id="A0A9D4LUN3"/>
<proteinExistence type="predicted"/>
<reference evidence="2" key="1">
    <citation type="journal article" date="2019" name="bioRxiv">
        <title>The Genome of the Zebra Mussel, Dreissena polymorpha: A Resource for Invasive Species Research.</title>
        <authorList>
            <person name="McCartney M.A."/>
            <person name="Auch B."/>
            <person name="Kono T."/>
            <person name="Mallez S."/>
            <person name="Zhang Y."/>
            <person name="Obille A."/>
            <person name="Becker A."/>
            <person name="Abrahante J.E."/>
            <person name="Garbe J."/>
            <person name="Badalamenti J.P."/>
            <person name="Herman A."/>
            <person name="Mangelson H."/>
            <person name="Liachko I."/>
            <person name="Sullivan S."/>
            <person name="Sone E.D."/>
            <person name="Koren S."/>
            <person name="Silverstein K.A.T."/>
            <person name="Beckman K.B."/>
            <person name="Gohl D.M."/>
        </authorList>
    </citation>
    <scope>NUCLEOTIDE SEQUENCE</scope>
    <source>
        <strain evidence="2">Duluth1</strain>
        <tissue evidence="2">Whole animal</tissue>
    </source>
</reference>
<feature type="signal peptide" evidence="1">
    <location>
        <begin position="1"/>
        <end position="19"/>
    </location>
</feature>
<feature type="chain" id="PRO_5039609794" evidence="1">
    <location>
        <begin position="20"/>
        <end position="184"/>
    </location>
</feature>